<organism evidence="1 2">
    <name type="scientific">Ramazzottius varieornatus</name>
    <name type="common">Water bear</name>
    <name type="synonym">Tardigrade</name>
    <dbReference type="NCBI Taxonomy" id="947166"/>
    <lineage>
        <taxon>Eukaryota</taxon>
        <taxon>Metazoa</taxon>
        <taxon>Ecdysozoa</taxon>
        <taxon>Tardigrada</taxon>
        <taxon>Eutardigrada</taxon>
        <taxon>Parachela</taxon>
        <taxon>Hypsibioidea</taxon>
        <taxon>Ramazzottiidae</taxon>
        <taxon>Ramazzottius</taxon>
    </lineage>
</organism>
<name>A0A1D1VN66_RAMVA</name>
<comment type="caution">
    <text evidence="1">The sequence shown here is derived from an EMBL/GenBank/DDBJ whole genome shotgun (WGS) entry which is preliminary data.</text>
</comment>
<gene>
    <name evidence="1" type="primary">RvY_13522-1</name>
    <name evidence="1" type="synonym">RvY_13522.1</name>
    <name evidence="1" type="ORF">RvY_13522</name>
</gene>
<reference evidence="1 2" key="1">
    <citation type="journal article" date="2016" name="Nat. Commun.">
        <title>Extremotolerant tardigrade genome and improved radiotolerance of human cultured cells by tardigrade-unique protein.</title>
        <authorList>
            <person name="Hashimoto T."/>
            <person name="Horikawa D.D."/>
            <person name="Saito Y."/>
            <person name="Kuwahara H."/>
            <person name="Kozuka-Hata H."/>
            <person name="Shin-I T."/>
            <person name="Minakuchi Y."/>
            <person name="Ohishi K."/>
            <person name="Motoyama A."/>
            <person name="Aizu T."/>
            <person name="Enomoto A."/>
            <person name="Kondo K."/>
            <person name="Tanaka S."/>
            <person name="Hara Y."/>
            <person name="Koshikawa S."/>
            <person name="Sagara H."/>
            <person name="Miura T."/>
            <person name="Yokobori S."/>
            <person name="Miyagawa K."/>
            <person name="Suzuki Y."/>
            <person name="Kubo T."/>
            <person name="Oyama M."/>
            <person name="Kohara Y."/>
            <person name="Fujiyama A."/>
            <person name="Arakawa K."/>
            <person name="Katayama T."/>
            <person name="Toyoda A."/>
            <person name="Kunieda T."/>
        </authorList>
    </citation>
    <scope>NUCLEOTIDE SEQUENCE [LARGE SCALE GENOMIC DNA]</scope>
    <source>
        <strain evidence="1 2">YOKOZUNA-1</strain>
    </source>
</reference>
<protein>
    <submittedName>
        <fullName evidence="1">Uncharacterized protein</fullName>
    </submittedName>
</protein>
<dbReference type="AlphaFoldDB" id="A0A1D1VN66"/>
<evidence type="ECO:0000313" key="1">
    <source>
        <dbReference type="EMBL" id="GAV03037.1"/>
    </source>
</evidence>
<evidence type="ECO:0000313" key="2">
    <source>
        <dbReference type="Proteomes" id="UP000186922"/>
    </source>
</evidence>
<proteinExistence type="predicted"/>
<accession>A0A1D1VN66</accession>
<dbReference type="Proteomes" id="UP000186922">
    <property type="component" value="Unassembled WGS sequence"/>
</dbReference>
<keyword evidence="2" id="KW-1185">Reference proteome</keyword>
<dbReference type="EMBL" id="BDGG01000009">
    <property type="protein sequence ID" value="GAV03037.1"/>
    <property type="molecule type" value="Genomic_DNA"/>
</dbReference>
<sequence>MACRLSSQQVLNFNASSPLLSLRTSKKPSRWRPHHLISPVQPLKVLRTSHLLHNLRCLTAPSRGLN</sequence>